<dbReference type="EMBL" id="JAODUO010000546">
    <property type="protein sequence ID" value="KAK2178364.1"/>
    <property type="molecule type" value="Genomic_DNA"/>
</dbReference>
<organism evidence="2 3">
    <name type="scientific">Ridgeia piscesae</name>
    <name type="common">Tubeworm</name>
    <dbReference type="NCBI Taxonomy" id="27915"/>
    <lineage>
        <taxon>Eukaryota</taxon>
        <taxon>Metazoa</taxon>
        <taxon>Spiralia</taxon>
        <taxon>Lophotrochozoa</taxon>
        <taxon>Annelida</taxon>
        <taxon>Polychaeta</taxon>
        <taxon>Sedentaria</taxon>
        <taxon>Canalipalpata</taxon>
        <taxon>Sabellida</taxon>
        <taxon>Siboglinidae</taxon>
        <taxon>Ridgeia</taxon>
    </lineage>
</organism>
<sequence length="445" mass="50785">MQRKRDKTHAKAKKTKKNKHWEHFKNLMKVVKKEITISYHNYINNIIGESLSTNPKRFWSFIKQTKTETLGIPTLYSNDKMQTTDHDKANTLNNHFKSVFTNEQLPIPSKGPSQFPSIQTLDIGVNGVRKQLEALKPQKATGPDEIPARVLKDTASEISTIVQHIFQQSYTTGKLPQAWTTALVTLIYKKGNKSNPANYRPISLTCILCKVMEHIVLSHMWKHLNANDVILHHQHGFQTGLSCQTQLVEAVHDWASSMNNNKQTDILLLDFSKAFDTVPHKRLLNKLNYYGITGPTLQWINSFLSNRTQTVSVNGSHSSPANVISGVPQGSVLGPVLFLLYINDITDSINSNFADDSILYREIQTPKDHDVLQTDLNKHSEWATKWQMNFNIAKCHLLRITQKRKRSPFNYTIKNQPISQVESHPYLGIKAVMVKTHTHHHITMC</sequence>
<dbReference type="CDD" id="cd01650">
    <property type="entry name" value="RT_nLTR_like"/>
    <property type="match status" value="1"/>
</dbReference>
<accession>A0AAD9KVX0</accession>
<dbReference type="PROSITE" id="PS50878">
    <property type="entry name" value="RT_POL"/>
    <property type="match status" value="1"/>
</dbReference>
<gene>
    <name evidence="2" type="ORF">NP493_546g03090</name>
</gene>
<reference evidence="2" key="1">
    <citation type="journal article" date="2023" name="Mol. Biol. Evol.">
        <title>Third-Generation Sequencing Reveals the Adaptive Role of the Epigenome in Three Deep-Sea Polychaetes.</title>
        <authorList>
            <person name="Perez M."/>
            <person name="Aroh O."/>
            <person name="Sun Y."/>
            <person name="Lan Y."/>
            <person name="Juniper S.K."/>
            <person name="Young C.R."/>
            <person name="Angers B."/>
            <person name="Qian P.Y."/>
        </authorList>
    </citation>
    <scope>NUCLEOTIDE SEQUENCE</scope>
    <source>
        <strain evidence="2">R07B-5</strain>
    </source>
</reference>
<dbReference type="Proteomes" id="UP001209878">
    <property type="component" value="Unassembled WGS sequence"/>
</dbReference>
<dbReference type="PANTHER" id="PTHR33332">
    <property type="entry name" value="REVERSE TRANSCRIPTASE DOMAIN-CONTAINING PROTEIN"/>
    <property type="match status" value="1"/>
</dbReference>
<dbReference type="InterPro" id="IPR000477">
    <property type="entry name" value="RT_dom"/>
</dbReference>
<evidence type="ECO:0000313" key="2">
    <source>
        <dbReference type="EMBL" id="KAK2178364.1"/>
    </source>
</evidence>
<evidence type="ECO:0000313" key="3">
    <source>
        <dbReference type="Proteomes" id="UP001209878"/>
    </source>
</evidence>
<dbReference type="InterPro" id="IPR043502">
    <property type="entry name" value="DNA/RNA_pol_sf"/>
</dbReference>
<evidence type="ECO:0000259" key="1">
    <source>
        <dbReference type="PROSITE" id="PS50878"/>
    </source>
</evidence>
<feature type="domain" description="Reverse transcriptase" evidence="1">
    <location>
        <begin position="168"/>
        <end position="431"/>
    </location>
</feature>
<keyword evidence="3" id="KW-1185">Reference proteome</keyword>
<name>A0AAD9KVX0_RIDPI</name>
<dbReference type="Pfam" id="PF00078">
    <property type="entry name" value="RVT_1"/>
    <property type="match status" value="1"/>
</dbReference>
<dbReference type="SUPFAM" id="SSF56672">
    <property type="entry name" value="DNA/RNA polymerases"/>
    <property type="match status" value="1"/>
</dbReference>
<proteinExistence type="predicted"/>
<comment type="caution">
    <text evidence="2">The sequence shown here is derived from an EMBL/GenBank/DDBJ whole genome shotgun (WGS) entry which is preliminary data.</text>
</comment>
<protein>
    <recommendedName>
        <fullName evidence="1">Reverse transcriptase domain-containing protein</fullName>
    </recommendedName>
</protein>
<dbReference type="AlphaFoldDB" id="A0AAD9KVX0"/>